<comment type="caution">
    <text evidence="1">The sequence shown here is derived from an EMBL/GenBank/DDBJ whole genome shotgun (WGS) entry which is preliminary data.</text>
</comment>
<dbReference type="Gene3D" id="1.10.1220.10">
    <property type="entry name" value="Met repressor-like"/>
    <property type="match status" value="1"/>
</dbReference>
<evidence type="ECO:0008006" key="3">
    <source>
        <dbReference type="Google" id="ProtNLM"/>
    </source>
</evidence>
<evidence type="ECO:0000313" key="2">
    <source>
        <dbReference type="Proteomes" id="UP000178750"/>
    </source>
</evidence>
<dbReference type="Proteomes" id="UP000178750">
    <property type="component" value="Unassembled WGS sequence"/>
</dbReference>
<dbReference type="InterPro" id="IPR013321">
    <property type="entry name" value="Arc_rbn_hlx_hlx"/>
</dbReference>
<proteinExistence type="predicted"/>
<dbReference type="EMBL" id="MGGF01000061">
    <property type="protein sequence ID" value="OGM20484.1"/>
    <property type="molecule type" value="Genomic_DNA"/>
</dbReference>
<accession>A0A1F7XZJ9</accession>
<name>A0A1F7XZJ9_9BACT</name>
<reference evidence="1 2" key="1">
    <citation type="journal article" date="2016" name="Nat. Commun.">
        <title>Thousands of microbial genomes shed light on interconnected biogeochemical processes in an aquifer system.</title>
        <authorList>
            <person name="Anantharaman K."/>
            <person name="Brown C.T."/>
            <person name="Hug L.A."/>
            <person name="Sharon I."/>
            <person name="Castelle C.J."/>
            <person name="Probst A.J."/>
            <person name="Thomas B.C."/>
            <person name="Singh A."/>
            <person name="Wilkins M.J."/>
            <person name="Karaoz U."/>
            <person name="Brodie E.L."/>
            <person name="Williams K.H."/>
            <person name="Hubbard S.S."/>
            <person name="Banfield J.F."/>
        </authorList>
    </citation>
    <scope>NUCLEOTIDE SEQUENCE [LARGE SCALE GENOMIC DNA]</scope>
</reference>
<protein>
    <recommendedName>
        <fullName evidence="3">Ribbon-helix-helix protein CopG domain-containing protein</fullName>
    </recommendedName>
</protein>
<organism evidence="1 2">
    <name type="scientific">Candidatus Woesebacteria bacterium RIFCSPHIGHO2_01_FULL_38_9b</name>
    <dbReference type="NCBI Taxonomy" id="1802493"/>
    <lineage>
        <taxon>Bacteria</taxon>
        <taxon>Candidatus Woeseibacteriota</taxon>
    </lineage>
</organism>
<gene>
    <name evidence="1" type="ORF">A2863_01475</name>
</gene>
<sequence length="81" mass="9545">MLTKRTNILFDEELWNLLNAVAKKENTSVGNVVRKAVRKTYFEDNVLKRRAEACKKILAIRPKPYPGKIDYKELINYGRKY</sequence>
<dbReference type="GO" id="GO:0006355">
    <property type="term" value="P:regulation of DNA-templated transcription"/>
    <property type="evidence" value="ECO:0007669"/>
    <property type="project" value="InterPro"/>
</dbReference>
<dbReference type="AlphaFoldDB" id="A0A1F7XZJ9"/>
<evidence type="ECO:0000313" key="1">
    <source>
        <dbReference type="EMBL" id="OGM20484.1"/>
    </source>
</evidence>